<evidence type="ECO:0000313" key="2">
    <source>
        <dbReference type="EMBL" id="AKF08877.1"/>
    </source>
</evidence>
<organism evidence="2 3">
    <name type="scientific">Sandaracinus amylolyticus</name>
    <dbReference type="NCBI Taxonomy" id="927083"/>
    <lineage>
        <taxon>Bacteria</taxon>
        <taxon>Pseudomonadati</taxon>
        <taxon>Myxococcota</taxon>
        <taxon>Polyangia</taxon>
        <taxon>Polyangiales</taxon>
        <taxon>Sandaracinaceae</taxon>
        <taxon>Sandaracinus</taxon>
    </lineage>
</organism>
<dbReference type="KEGG" id="samy:DB32_006026"/>
<dbReference type="Pfam" id="PF06074">
    <property type="entry name" value="Portal_Mu"/>
    <property type="match status" value="1"/>
</dbReference>
<reference evidence="2 3" key="1">
    <citation type="submission" date="2015-03" db="EMBL/GenBank/DDBJ databases">
        <title>Genome assembly of Sandaracinus amylolyticus DSM 53668.</title>
        <authorList>
            <person name="Sharma G."/>
            <person name="Subramanian S."/>
        </authorList>
    </citation>
    <scope>NUCLEOTIDE SEQUENCE [LARGE SCALE GENOMIC DNA]</scope>
    <source>
        <strain evidence="2 3">DSM 53668</strain>
    </source>
</reference>
<feature type="region of interest" description="Disordered" evidence="1">
    <location>
        <begin position="1"/>
        <end position="24"/>
    </location>
</feature>
<protein>
    <submittedName>
        <fullName evidence="2">Mu-like prophage FluMu protein gp29</fullName>
    </submittedName>
</protein>
<name>A0A0F6W700_9BACT</name>
<dbReference type="EMBL" id="CP011125">
    <property type="protein sequence ID" value="AKF08877.1"/>
    <property type="molecule type" value="Genomic_DNA"/>
</dbReference>
<evidence type="ECO:0000256" key="1">
    <source>
        <dbReference type="SAM" id="MobiDB-lite"/>
    </source>
</evidence>
<proteinExistence type="predicted"/>
<gene>
    <name evidence="2" type="ORF">DB32_006026</name>
</gene>
<accession>A0A0F6W700</accession>
<feature type="compositionally biased region" description="Low complexity" evidence="1">
    <location>
        <begin position="1"/>
        <end position="18"/>
    </location>
</feature>
<dbReference type="Proteomes" id="UP000034883">
    <property type="component" value="Chromosome"/>
</dbReference>
<dbReference type="OrthoDB" id="9797300at2"/>
<sequence>MATTDAATPAAAPESRPAQGTRIVGPELRSRWTTPRFGAITPERLASILKSADDGRTEDWANFCEYLVEDADLFGIYHTRRNAVAGAPWDLEPGYSPDPIAQRYAARAAEFCRRAMLEMADLERTWLDALDAIGVGWSAAELIWKRDHGAWVVSDAEWVRAARLRFDETWKLRLYDMGEHGSEGLELPPGKFLVHVPRSRASYPVRSGEFRTIAWYWLFHRWVIKYWLATGERHGGPFLYMRVPASTRGDVKREGKAILERMRNDGVAVVDEGTFIEMLESAMTGADVFDTLCARFERGYAKALLGATLTVDVGDSGSRALGTEHGKVRLERSQGDARFLAGSWRRDVLYWLCFHNRHLFDGVMPPVPTLKLQPEGDTATVSDKLIDIGGATYDEARERDGLPAWGPGKGGDKRIPAVSGSASALPALPTPGAPSGVPEGGEKVADAALNGAQIDALKGIVADVASGLIPRETGIELIVVAFPTIPREKALEILGPVEEGSVTPDGEPVQQAPAGGAAPPPFGASGSTPRGSGTPSLASRARASRALSSRTTSAPRSPTTPTSSRSQMSPLARALLGGSDGPKS</sequence>
<keyword evidence="3" id="KW-1185">Reference proteome</keyword>
<evidence type="ECO:0000313" key="3">
    <source>
        <dbReference type="Proteomes" id="UP000034883"/>
    </source>
</evidence>
<feature type="region of interest" description="Disordered" evidence="1">
    <location>
        <begin position="498"/>
        <end position="584"/>
    </location>
</feature>
<dbReference type="AlphaFoldDB" id="A0A0F6W700"/>
<dbReference type="STRING" id="927083.DB32_006026"/>
<dbReference type="RefSeq" id="WP_053235977.1">
    <property type="nucleotide sequence ID" value="NZ_CP011125.1"/>
</dbReference>
<dbReference type="InterPro" id="IPR009279">
    <property type="entry name" value="Portal_Mu"/>
</dbReference>
<feature type="compositionally biased region" description="Low complexity" evidence="1">
    <location>
        <begin position="512"/>
        <end position="566"/>
    </location>
</feature>